<dbReference type="AlphaFoldDB" id="A0A4Y2NL03"/>
<proteinExistence type="predicted"/>
<keyword evidence="2" id="KW-1185">Reference proteome</keyword>
<reference evidence="1 2" key="1">
    <citation type="journal article" date="2019" name="Sci. Rep.">
        <title>Orb-weaving spider Araneus ventricosus genome elucidates the spidroin gene catalogue.</title>
        <authorList>
            <person name="Kono N."/>
            <person name="Nakamura H."/>
            <person name="Ohtoshi R."/>
            <person name="Moran D.A.P."/>
            <person name="Shinohara A."/>
            <person name="Yoshida Y."/>
            <person name="Fujiwara M."/>
            <person name="Mori M."/>
            <person name="Tomita M."/>
            <person name="Arakawa K."/>
        </authorList>
    </citation>
    <scope>NUCLEOTIDE SEQUENCE [LARGE SCALE GENOMIC DNA]</scope>
</reference>
<dbReference type="EMBL" id="BGPR01009379">
    <property type="protein sequence ID" value="GBN39612.1"/>
    <property type="molecule type" value="Genomic_DNA"/>
</dbReference>
<accession>A0A4Y2NL03</accession>
<evidence type="ECO:0000313" key="1">
    <source>
        <dbReference type="EMBL" id="GBN39612.1"/>
    </source>
</evidence>
<organism evidence="1 2">
    <name type="scientific">Araneus ventricosus</name>
    <name type="common">Orbweaver spider</name>
    <name type="synonym">Epeira ventricosa</name>
    <dbReference type="NCBI Taxonomy" id="182803"/>
    <lineage>
        <taxon>Eukaryota</taxon>
        <taxon>Metazoa</taxon>
        <taxon>Ecdysozoa</taxon>
        <taxon>Arthropoda</taxon>
        <taxon>Chelicerata</taxon>
        <taxon>Arachnida</taxon>
        <taxon>Araneae</taxon>
        <taxon>Araneomorphae</taxon>
        <taxon>Entelegynae</taxon>
        <taxon>Araneoidea</taxon>
        <taxon>Araneidae</taxon>
        <taxon>Araneus</taxon>
    </lineage>
</organism>
<gene>
    <name evidence="1" type="ORF">AVEN_22114_1</name>
</gene>
<dbReference type="Proteomes" id="UP000499080">
    <property type="component" value="Unassembled WGS sequence"/>
</dbReference>
<comment type="caution">
    <text evidence="1">The sequence shown here is derived from an EMBL/GenBank/DDBJ whole genome shotgun (WGS) entry which is preliminary data.</text>
</comment>
<protein>
    <submittedName>
        <fullName evidence="1">Uncharacterized protein</fullName>
    </submittedName>
</protein>
<name>A0A4Y2NL03_ARAVE</name>
<evidence type="ECO:0000313" key="2">
    <source>
        <dbReference type="Proteomes" id="UP000499080"/>
    </source>
</evidence>
<sequence length="128" mass="14121">MNNNPPEMTPLLSLHEWPSFFILTTPVTAVRLVEGHLAVVLRLQLKGGCAWQVSYIRTCPSEKGFHLAGLGMTEEMIGGNYVRRSWVAAIPNVLLSGITGCWWVVCSVGNDCHFQAVTAQNIISFVHI</sequence>